<proteinExistence type="predicted"/>
<dbReference type="Proteomes" id="UP001608902">
    <property type="component" value="Unassembled WGS sequence"/>
</dbReference>
<keyword evidence="2" id="KW-1185">Reference proteome</keyword>
<dbReference type="AlphaFoldDB" id="A0ABD6E475"/>
<dbReference type="EMBL" id="JBGFUD010000547">
    <property type="protein sequence ID" value="MFH4974753.1"/>
    <property type="molecule type" value="Genomic_DNA"/>
</dbReference>
<comment type="caution">
    <text evidence="1">The sequence shown here is derived from an EMBL/GenBank/DDBJ whole genome shotgun (WGS) entry which is preliminary data.</text>
</comment>
<dbReference type="Pfam" id="PF15348">
    <property type="entry name" value="GEMIN8"/>
    <property type="match status" value="1"/>
</dbReference>
<dbReference type="PANTHER" id="PTHR16238">
    <property type="entry name" value="GEM-ASSOCIATED PROTEIN 8"/>
    <property type="match status" value="1"/>
</dbReference>
<organism evidence="1 2">
    <name type="scientific">Gnathostoma spinigerum</name>
    <dbReference type="NCBI Taxonomy" id="75299"/>
    <lineage>
        <taxon>Eukaryota</taxon>
        <taxon>Metazoa</taxon>
        <taxon>Ecdysozoa</taxon>
        <taxon>Nematoda</taxon>
        <taxon>Chromadorea</taxon>
        <taxon>Rhabditida</taxon>
        <taxon>Spirurina</taxon>
        <taxon>Gnathostomatomorpha</taxon>
        <taxon>Gnathostomatoidea</taxon>
        <taxon>Gnathostomatidae</taxon>
        <taxon>Gnathostoma</taxon>
    </lineage>
</organism>
<name>A0ABD6E475_9BILA</name>
<protein>
    <submittedName>
        <fullName evidence="1">Uncharacterized protein</fullName>
    </submittedName>
</protein>
<dbReference type="PANTHER" id="PTHR16238:SF7">
    <property type="entry name" value="GEM-ASSOCIATED PROTEIN 8"/>
    <property type="match status" value="1"/>
</dbReference>
<evidence type="ECO:0000313" key="2">
    <source>
        <dbReference type="Proteomes" id="UP001608902"/>
    </source>
</evidence>
<accession>A0ABD6E475</accession>
<sequence>MCYFARGGLRIVARLLMRIRITSIIAMSIRPPRVLSWQSDERFANFWKHYYLAQSWPSVHRLLLTGRCITSSHESPFLKRIQNQSSSEVSTEDEFVISNSDTDVRCLTSLRDQCDDQCEKPSTSFSNAESHEDEELSEEMVKFFRQTIEHRKERDANRYKTGEKSAGYDHWLPSECDEYILAEDIGVEGIKRRTLDDPHTREDGEKKKRDMQALYGQDAEKIAAMETLIQLNFDIHSSNAQLWPSIPLKL</sequence>
<reference evidence="1 2" key="1">
    <citation type="submission" date="2024-08" db="EMBL/GenBank/DDBJ databases">
        <title>Gnathostoma spinigerum genome.</title>
        <authorList>
            <person name="Gonzalez-Bertolin B."/>
            <person name="Monzon S."/>
            <person name="Zaballos A."/>
            <person name="Jimenez P."/>
            <person name="Dekumyoy P."/>
            <person name="Varona S."/>
            <person name="Cuesta I."/>
            <person name="Sumanam S."/>
            <person name="Adisakwattana P."/>
            <person name="Gasser R.B."/>
            <person name="Hernandez-Gonzalez A."/>
            <person name="Young N.D."/>
            <person name="Perteguer M.J."/>
        </authorList>
    </citation>
    <scope>NUCLEOTIDE SEQUENCE [LARGE SCALE GENOMIC DNA]</scope>
    <source>
        <strain evidence="1">AL3</strain>
        <tissue evidence="1">Liver</tissue>
    </source>
</reference>
<gene>
    <name evidence="1" type="ORF">AB6A40_001462</name>
</gene>
<dbReference type="InterPro" id="IPR034754">
    <property type="entry name" value="GEMIN8"/>
</dbReference>
<evidence type="ECO:0000313" key="1">
    <source>
        <dbReference type="EMBL" id="MFH4974753.1"/>
    </source>
</evidence>